<dbReference type="AlphaFoldDB" id="Q02AT3"/>
<sequence length="226" mass="25141">MTWQRRIERAGELAHESPVFPELLHFYQEIARFQSTIAGGPTPANLAALLALIRRTAPDPMAQAANGDLTWDELLRSADPMHAFFARVLLQASAESRARKYPVPSGVQPVCPFCAEKPVAAVLRPEGDGGKRFLLCSLCFTEWEFRRLLCPNCGEEDKEKLPIYTAAEMPHVRVEACDTCRVYLKAIDLTKNGLAVPEVDELAAVVLDLWASEHGYTKLQTNLFGM</sequence>
<dbReference type="Gene3D" id="3.90.1670.10">
    <property type="entry name" value="FdhE-like domain"/>
    <property type="match status" value="1"/>
</dbReference>
<gene>
    <name evidence="4" type="ordered locus">Acid_0834</name>
</gene>
<proteinExistence type="predicted"/>
<keyword evidence="1" id="KW-0963">Cytoplasm</keyword>
<dbReference type="eggNOG" id="COG3058">
    <property type="taxonomic scope" value="Bacteria"/>
</dbReference>
<dbReference type="HOGENOM" id="CLU_1106017_0_0_0"/>
<name>Q02AT3_SOLUE</name>
<organism evidence="4">
    <name type="scientific">Solibacter usitatus (strain Ellin6076)</name>
    <dbReference type="NCBI Taxonomy" id="234267"/>
    <lineage>
        <taxon>Bacteria</taxon>
        <taxon>Pseudomonadati</taxon>
        <taxon>Acidobacteriota</taxon>
        <taxon>Terriglobia</taxon>
        <taxon>Bryobacterales</taxon>
        <taxon>Solibacteraceae</taxon>
        <taxon>Candidatus Solibacter</taxon>
    </lineage>
</organism>
<feature type="domain" description="FdhE central" evidence="2">
    <location>
        <begin position="110"/>
        <end position="147"/>
    </location>
</feature>
<reference evidence="4" key="1">
    <citation type="submission" date="2006-10" db="EMBL/GenBank/DDBJ databases">
        <title>Complete sequence of Solibacter usitatus Ellin6076.</title>
        <authorList>
            <consortium name="US DOE Joint Genome Institute"/>
            <person name="Copeland A."/>
            <person name="Lucas S."/>
            <person name="Lapidus A."/>
            <person name="Barry K."/>
            <person name="Detter J.C."/>
            <person name="Glavina del Rio T."/>
            <person name="Hammon N."/>
            <person name="Israni S."/>
            <person name="Dalin E."/>
            <person name="Tice H."/>
            <person name="Pitluck S."/>
            <person name="Thompson L.S."/>
            <person name="Brettin T."/>
            <person name="Bruce D."/>
            <person name="Han C."/>
            <person name="Tapia R."/>
            <person name="Gilna P."/>
            <person name="Schmutz J."/>
            <person name="Larimer F."/>
            <person name="Land M."/>
            <person name="Hauser L."/>
            <person name="Kyrpides N."/>
            <person name="Mikhailova N."/>
            <person name="Janssen P.H."/>
            <person name="Kuske C.R."/>
            <person name="Richardson P."/>
        </authorList>
    </citation>
    <scope>NUCLEOTIDE SEQUENCE</scope>
    <source>
        <strain evidence="4">Ellin6076</strain>
    </source>
</reference>
<dbReference type="InterPro" id="IPR056797">
    <property type="entry name" value="FdhE_central"/>
</dbReference>
<evidence type="ECO:0000259" key="2">
    <source>
        <dbReference type="Pfam" id="PF24859"/>
    </source>
</evidence>
<dbReference type="EMBL" id="CP000473">
    <property type="protein sequence ID" value="ABJ81833.1"/>
    <property type="molecule type" value="Genomic_DNA"/>
</dbReference>
<dbReference type="InParanoid" id="Q02AT3"/>
<dbReference type="PANTHER" id="PTHR37689:SF1">
    <property type="entry name" value="PROTEIN FDHE"/>
    <property type="match status" value="1"/>
</dbReference>
<dbReference type="Pfam" id="PF24859">
    <property type="entry name" value="FdhE_central"/>
    <property type="match status" value="1"/>
</dbReference>
<dbReference type="SUPFAM" id="SSF144020">
    <property type="entry name" value="FdhE-like"/>
    <property type="match status" value="1"/>
</dbReference>
<evidence type="ECO:0000313" key="4">
    <source>
        <dbReference type="EMBL" id="ABJ81833.1"/>
    </source>
</evidence>
<dbReference type="PANTHER" id="PTHR37689">
    <property type="entry name" value="PROTEIN FDHE"/>
    <property type="match status" value="1"/>
</dbReference>
<dbReference type="GO" id="GO:0008199">
    <property type="term" value="F:ferric iron binding"/>
    <property type="evidence" value="ECO:0007669"/>
    <property type="project" value="TreeGrafter"/>
</dbReference>
<dbReference type="KEGG" id="sus:Acid_0834"/>
<dbReference type="OrthoDB" id="9811074at2"/>
<dbReference type="GO" id="GO:0051604">
    <property type="term" value="P:protein maturation"/>
    <property type="evidence" value="ECO:0007669"/>
    <property type="project" value="TreeGrafter"/>
</dbReference>
<dbReference type="InterPro" id="IPR056796">
    <property type="entry name" value="FdhE_C"/>
</dbReference>
<evidence type="ECO:0000256" key="1">
    <source>
        <dbReference type="ARBA" id="ARBA00022490"/>
    </source>
</evidence>
<dbReference type="InterPro" id="IPR006452">
    <property type="entry name" value="Formate_DH_accessory"/>
</dbReference>
<evidence type="ECO:0000259" key="3">
    <source>
        <dbReference type="Pfam" id="PF24860"/>
    </source>
</evidence>
<protein>
    <submittedName>
        <fullName evidence="4">Uncharacterized protein involved in formate dehydrogenase formation</fullName>
    </submittedName>
</protein>
<dbReference type="STRING" id="234267.Acid_0834"/>
<dbReference type="GO" id="GO:0005829">
    <property type="term" value="C:cytosol"/>
    <property type="evidence" value="ECO:0007669"/>
    <property type="project" value="TreeGrafter"/>
</dbReference>
<dbReference type="Pfam" id="PF24860">
    <property type="entry name" value="FdhE_C"/>
    <property type="match status" value="1"/>
</dbReference>
<dbReference type="InterPro" id="IPR024064">
    <property type="entry name" value="FdhE-like_sf"/>
</dbReference>
<feature type="domain" description="FdhE C-terminal" evidence="3">
    <location>
        <begin position="166"/>
        <end position="224"/>
    </location>
</feature>
<dbReference type="CDD" id="cd16341">
    <property type="entry name" value="FdhE"/>
    <property type="match status" value="1"/>
</dbReference>
<accession>Q02AT3</accession>